<name>A0ABM8DHS9_9GAMM</name>
<dbReference type="PROSITE" id="PS51257">
    <property type="entry name" value="PROKAR_LIPOPROTEIN"/>
    <property type="match status" value="1"/>
</dbReference>
<gene>
    <name evidence="2" type="ORF">LA521A_33470</name>
</gene>
<reference evidence="2 3" key="1">
    <citation type="journal article" date="2023" name="Int. J. Syst. Evol. Microbiol.">
        <title>Physiological and genomic analyses of cobalamin (vitamin B12)-auxotrophy of Lysobacter auxotrophicus sp. nov., a methionine-auxotrophic chitinolytic bacterium isolated from chitin-treated soil.</title>
        <authorList>
            <person name="Saito A."/>
            <person name="Dohra H."/>
            <person name="Hamada M."/>
            <person name="Moriuchi R."/>
            <person name="Kotsuchibashi Y."/>
            <person name="Mori K."/>
        </authorList>
    </citation>
    <scope>NUCLEOTIDE SEQUENCE [LARGE SCALE GENOMIC DNA]</scope>
    <source>
        <strain evidence="2 3">5-21a</strain>
    </source>
</reference>
<organism evidence="2 3">
    <name type="scientific">Lysobacter auxotrophicus</name>
    <dbReference type="NCBI Taxonomy" id="2992573"/>
    <lineage>
        <taxon>Bacteria</taxon>
        <taxon>Pseudomonadati</taxon>
        <taxon>Pseudomonadota</taxon>
        <taxon>Gammaproteobacteria</taxon>
        <taxon>Lysobacterales</taxon>
        <taxon>Lysobacteraceae</taxon>
        <taxon>Lysobacter</taxon>
    </lineage>
</organism>
<evidence type="ECO:0000313" key="2">
    <source>
        <dbReference type="EMBL" id="BDU18146.1"/>
    </source>
</evidence>
<evidence type="ECO:0000256" key="1">
    <source>
        <dbReference type="SAM" id="SignalP"/>
    </source>
</evidence>
<keyword evidence="1" id="KW-0732">Signal</keyword>
<evidence type="ECO:0000313" key="3">
    <source>
        <dbReference type="Proteomes" id="UP001317822"/>
    </source>
</evidence>
<evidence type="ECO:0008006" key="4">
    <source>
        <dbReference type="Google" id="ProtNLM"/>
    </source>
</evidence>
<accession>A0ABM8DHS9</accession>
<dbReference type="RefSeq" id="WP_281780020.1">
    <property type="nucleotide sequence ID" value="NZ_AP027041.1"/>
</dbReference>
<protein>
    <recommendedName>
        <fullName evidence="4">Lipoprotein</fullName>
    </recommendedName>
</protein>
<proteinExistence type="predicted"/>
<feature type="signal peptide" evidence="1">
    <location>
        <begin position="1"/>
        <end position="18"/>
    </location>
</feature>
<keyword evidence="3" id="KW-1185">Reference proteome</keyword>
<sequence>MKRSFVVVAALVVVSACAGTREREDSQSWSSCARTQAVNMLQNGVPQSWQVSPSLPDGLPLQVVSLGAHPPEAIADALYRTLHLSPSTNSFYLEQTGGLAGMRQIYGPISLAGRCTGAP</sequence>
<dbReference type="EMBL" id="AP027041">
    <property type="protein sequence ID" value="BDU18146.1"/>
    <property type="molecule type" value="Genomic_DNA"/>
</dbReference>
<feature type="chain" id="PRO_5046103411" description="Lipoprotein" evidence="1">
    <location>
        <begin position="19"/>
        <end position="119"/>
    </location>
</feature>
<dbReference type="Proteomes" id="UP001317822">
    <property type="component" value="Chromosome"/>
</dbReference>